<name>A0ACB9A6P5_9ASTR</name>
<reference evidence="2" key="1">
    <citation type="journal article" date="2022" name="Mol. Ecol. Resour.">
        <title>The genomes of chicory, endive, great burdock and yacon provide insights into Asteraceae palaeo-polyploidization history and plant inulin production.</title>
        <authorList>
            <person name="Fan W."/>
            <person name="Wang S."/>
            <person name="Wang H."/>
            <person name="Wang A."/>
            <person name="Jiang F."/>
            <person name="Liu H."/>
            <person name="Zhao H."/>
            <person name="Xu D."/>
            <person name="Zhang Y."/>
        </authorList>
    </citation>
    <scope>NUCLEOTIDE SEQUENCE [LARGE SCALE GENOMIC DNA]</scope>
    <source>
        <strain evidence="2">cv. Yunnan</strain>
    </source>
</reference>
<evidence type="ECO:0000313" key="1">
    <source>
        <dbReference type="EMBL" id="KAI3705634.1"/>
    </source>
</evidence>
<protein>
    <submittedName>
        <fullName evidence="1">Uncharacterized protein</fullName>
    </submittedName>
</protein>
<reference evidence="1 2" key="2">
    <citation type="journal article" date="2022" name="Mol. Ecol. Resour.">
        <title>The genomes of chicory, endive, great burdock and yacon provide insights into Asteraceae paleo-polyploidization history and plant inulin production.</title>
        <authorList>
            <person name="Fan W."/>
            <person name="Wang S."/>
            <person name="Wang H."/>
            <person name="Wang A."/>
            <person name="Jiang F."/>
            <person name="Liu H."/>
            <person name="Zhao H."/>
            <person name="Xu D."/>
            <person name="Zhang Y."/>
        </authorList>
    </citation>
    <scope>NUCLEOTIDE SEQUENCE [LARGE SCALE GENOMIC DNA]</scope>
    <source>
        <strain evidence="2">cv. Yunnan</strain>
        <tissue evidence="1">Leaves</tissue>
    </source>
</reference>
<keyword evidence="2" id="KW-1185">Reference proteome</keyword>
<evidence type="ECO:0000313" key="2">
    <source>
        <dbReference type="Proteomes" id="UP001056120"/>
    </source>
</evidence>
<dbReference type="Proteomes" id="UP001056120">
    <property type="component" value="Linkage Group LG25"/>
</dbReference>
<organism evidence="1 2">
    <name type="scientific">Smallanthus sonchifolius</name>
    <dbReference type="NCBI Taxonomy" id="185202"/>
    <lineage>
        <taxon>Eukaryota</taxon>
        <taxon>Viridiplantae</taxon>
        <taxon>Streptophyta</taxon>
        <taxon>Embryophyta</taxon>
        <taxon>Tracheophyta</taxon>
        <taxon>Spermatophyta</taxon>
        <taxon>Magnoliopsida</taxon>
        <taxon>eudicotyledons</taxon>
        <taxon>Gunneridae</taxon>
        <taxon>Pentapetalae</taxon>
        <taxon>asterids</taxon>
        <taxon>campanulids</taxon>
        <taxon>Asterales</taxon>
        <taxon>Asteraceae</taxon>
        <taxon>Asteroideae</taxon>
        <taxon>Heliantheae alliance</taxon>
        <taxon>Millerieae</taxon>
        <taxon>Smallanthus</taxon>
    </lineage>
</organism>
<proteinExistence type="predicted"/>
<sequence length="382" mass="42090">MNLKPVAMSTSLFLLLVLSAVATASATTIGVTYIQSSTQPPPEQVAATLRSLKITAVRLPVPEPSVIRTFFYTNISLFLSIPNNLLHSIAANRSAASLWLYTHVVPFYPRALITTISVGSNVLDGDPSSGNGDILLGAVRNVHRSLIDLGIRKITVSTTFSYVNIMMTSFPPSSAEFEEPINNHTLKPLLQFLSETNSSFFVNLYPYFVYKLRPEIPIGFALFQQQPYNFRDDAITGVRYRNLFDLMVDAVIAALTISGHEDIPVVVTETGWPSYGSSNELEAHPIYAEMYLNGLVCHLRSGRGTPLRKEGVAEAYIYEVFDTNTSFTNQAVMRVGTGQRWGFLHPNMSMKFKIDFSGGFSTNGMPARVVLGLLSLVFGLLI</sequence>
<gene>
    <name evidence="1" type="ORF">L1987_75873</name>
</gene>
<dbReference type="EMBL" id="CM042042">
    <property type="protein sequence ID" value="KAI3705634.1"/>
    <property type="molecule type" value="Genomic_DNA"/>
</dbReference>
<comment type="caution">
    <text evidence="1">The sequence shown here is derived from an EMBL/GenBank/DDBJ whole genome shotgun (WGS) entry which is preliminary data.</text>
</comment>
<accession>A0ACB9A6P5</accession>